<name>A0A6C0IJC2_9ZZZZ</name>
<keyword evidence="2" id="KW-0472">Membrane</keyword>
<feature type="region of interest" description="Disordered" evidence="1">
    <location>
        <begin position="287"/>
        <end position="309"/>
    </location>
</feature>
<sequence>MNYIYFYMQYINMSNINNSEQEEIRILKNIEQLQNLEKELYKELGSGNSTPSEATWTKIGQEGEFVNVGPNTTVRYGIAGNFIESVKSGSFVISNATMGGDPAPNSIKFAEAKTNTAIAMPAGNVDSIVNKINQLSQVRMSLYKSLNYTYRSLQKNVNTSRSELVELLTVVGIVEEELNNAKIQLNQLYRIKDNKMRMVEINTYYGKQYRFQSGLMKLSIMVGVILLVLAILRKKSLIPESIANILLGIVFAVGGFLIIRRILDIMWRDNMNFDAYDWGFDPDAQKKADEEAHKDNPEEPPTDATTTTTPPFNGIDCIGNACCTEGMKYDASVRKCIKVSAPETFVSGQLTKHCFNNKGTKTSSENYPAPYGSADMINFASV</sequence>
<feature type="transmembrane region" description="Helical" evidence="2">
    <location>
        <begin position="214"/>
        <end position="232"/>
    </location>
</feature>
<keyword evidence="2" id="KW-1133">Transmembrane helix</keyword>
<accession>A0A6C0IJC2</accession>
<organism evidence="3">
    <name type="scientific">viral metagenome</name>
    <dbReference type="NCBI Taxonomy" id="1070528"/>
    <lineage>
        <taxon>unclassified sequences</taxon>
        <taxon>metagenomes</taxon>
        <taxon>organismal metagenomes</taxon>
    </lineage>
</organism>
<keyword evidence="2" id="KW-0812">Transmembrane</keyword>
<evidence type="ECO:0000256" key="2">
    <source>
        <dbReference type="SAM" id="Phobius"/>
    </source>
</evidence>
<evidence type="ECO:0000256" key="1">
    <source>
        <dbReference type="SAM" id="MobiDB-lite"/>
    </source>
</evidence>
<dbReference type="AlphaFoldDB" id="A0A6C0IJC2"/>
<evidence type="ECO:0000313" key="3">
    <source>
        <dbReference type="EMBL" id="QHT92740.1"/>
    </source>
</evidence>
<proteinExistence type="predicted"/>
<protein>
    <submittedName>
        <fullName evidence="3">Uncharacterized protein</fullName>
    </submittedName>
</protein>
<feature type="compositionally biased region" description="Basic and acidic residues" evidence="1">
    <location>
        <begin position="287"/>
        <end position="297"/>
    </location>
</feature>
<reference evidence="3" key="1">
    <citation type="journal article" date="2020" name="Nature">
        <title>Giant virus diversity and host interactions through global metagenomics.</title>
        <authorList>
            <person name="Schulz F."/>
            <person name="Roux S."/>
            <person name="Paez-Espino D."/>
            <person name="Jungbluth S."/>
            <person name="Walsh D.A."/>
            <person name="Denef V.J."/>
            <person name="McMahon K.D."/>
            <person name="Konstantinidis K.T."/>
            <person name="Eloe-Fadrosh E.A."/>
            <person name="Kyrpides N.C."/>
            <person name="Woyke T."/>
        </authorList>
    </citation>
    <scope>NUCLEOTIDE SEQUENCE</scope>
    <source>
        <strain evidence="3">GVMAG-M-3300023184-89</strain>
    </source>
</reference>
<dbReference type="EMBL" id="MN740194">
    <property type="protein sequence ID" value="QHT92740.1"/>
    <property type="molecule type" value="Genomic_DNA"/>
</dbReference>
<feature type="transmembrane region" description="Helical" evidence="2">
    <location>
        <begin position="244"/>
        <end position="263"/>
    </location>
</feature>